<dbReference type="RefSeq" id="WP_153712548.1">
    <property type="nucleotide sequence ID" value="NZ_CP045871.1"/>
</dbReference>
<evidence type="ECO:0000313" key="2">
    <source>
        <dbReference type="Proteomes" id="UP000388235"/>
    </source>
</evidence>
<dbReference type="Proteomes" id="UP000388235">
    <property type="component" value="Chromosome"/>
</dbReference>
<dbReference type="SUPFAM" id="SSF50998">
    <property type="entry name" value="Quinoprotein alcohol dehydrogenase-like"/>
    <property type="match status" value="1"/>
</dbReference>
<organism evidence="1 2">
    <name type="scientific">Litorivicinus lipolyticus</name>
    <dbReference type="NCBI Taxonomy" id="418701"/>
    <lineage>
        <taxon>Bacteria</taxon>
        <taxon>Pseudomonadati</taxon>
        <taxon>Pseudomonadota</taxon>
        <taxon>Gammaproteobacteria</taxon>
        <taxon>Oceanospirillales</taxon>
        <taxon>Litorivicinaceae</taxon>
        <taxon>Litorivicinus</taxon>
    </lineage>
</organism>
<evidence type="ECO:0008006" key="3">
    <source>
        <dbReference type="Google" id="ProtNLM"/>
    </source>
</evidence>
<evidence type="ECO:0000313" key="1">
    <source>
        <dbReference type="EMBL" id="QGG79044.1"/>
    </source>
</evidence>
<gene>
    <name evidence="1" type="ORF">GH975_00120</name>
</gene>
<sequence>MDIFIAVDPRLDRDRLRLHDRCRRRIAMVRALLAAALLGLAGCEAGPDEQLDLLGENIFTGALSKDGSLAVVGAVEGGIWVLQQGRKLHELKHSDGESALESASISPDSRRIATASGNRWHVWSAQSGRELNAGTMDSLIRAVAVDNFGRLLIGTLNGGYWLDGDNGLQLSGTTTRALALDGKRLMLGNDDGLVTLWTVGARRPSHQWQLSDQVEVVALEQDQGFAGARDAPSRLLAIGEGAVNAELAQESSYYPQPITITAARIVAGGIWLGNTQRRAAFWDYSNLTEPSQTWRMPVRKGSNPGSARIVAFSRDGQRVRALTGTGHLATLVRQ</sequence>
<dbReference type="InterPro" id="IPR011047">
    <property type="entry name" value="Quinoprotein_ADH-like_sf"/>
</dbReference>
<dbReference type="EMBL" id="CP045871">
    <property type="protein sequence ID" value="QGG79044.1"/>
    <property type="molecule type" value="Genomic_DNA"/>
</dbReference>
<keyword evidence="2" id="KW-1185">Reference proteome</keyword>
<proteinExistence type="predicted"/>
<dbReference type="OrthoDB" id="6192037at2"/>
<dbReference type="AlphaFoldDB" id="A0A5Q2Q8E1"/>
<reference evidence="1 2" key="1">
    <citation type="submission" date="2019-11" db="EMBL/GenBank/DDBJ databases">
        <authorList>
            <person name="Khan S.A."/>
            <person name="Jeon C.O."/>
            <person name="Chun B.H."/>
        </authorList>
    </citation>
    <scope>NUCLEOTIDE SEQUENCE [LARGE SCALE GENOMIC DNA]</scope>
    <source>
        <strain evidence="1 2">IMCC 1097</strain>
    </source>
</reference>
<accession>A0A5Q2Q8E1</accession>
<protein>
    <recommendedName>
        <fullName evidence="3">WD domain, G-beta repeat</fullName>
    </recommendedName>
</protein>
<dbReference type="Gene3D" id="2.130.10.10">
    <property type="entry name" value="YVTN repeat-like/Quinoprotein amine dehydrogenase"/>
    <property type="match status" value="2"/>
</dbReference>
<name>A0A5Q2Q8E1_9GAMM</name>
<dbReference type="InterPro" id="IPR015943">
    <property type="entry name" value="WD40/YVTN_repeat-like_dom_sf"/>
</dbReference>
<dbReference type="KEGG" id="llp:GH975_00120"/>